<accession>A0A8D9B227</accession>
<organism evidence="1">
    <name type="scientific">Cacopsylla melanoneura</name>
    <dbReference type="NCBI Taxonomy" id="428564"/>
    <lineage>
        <taxon>Eukaryota</taxon>
        <taxon>Metazoa</taxon>
        <taxon>Ecdysozoa</taxon>
        <taxon>Arthropoda</taxon>
        <taxon>Hexapoda</taxon>
        <taxon>Insecta</taxon>
        <taxon>Pterygota</taxon>
        <taxon>Neoptera</taxon>
        <taxon>Paraneoptera</taxon>
        <taxon>Hemiptera</taxon>
        <taxon>Sternorrhyncha</taxon>
        <taxon>Psylloidea</taxon>
        <taxon>Psyllidae</taxon>
        <taxon>Psyllinae</taxon>
        <taxon>Cacopsylla</taxon>
    </lineage>
</organism>
<dbReference type="EMBL" id="HBUF01598064">
    <property type="protein sequence ID" value="CAG6775329.1"/>
    <property type="molecule type" value="Transcribed_RNA"/>
</dbReference>
<reference evidence="1" key="1">
    <citation type="submission" date="2021-05" db="EMBL/GenBank/DDBJ databases">
        <authorList>
            <person name="Alioto T."/>
            <person name="Alioto T."/>
            <person name="Gomez Garrido J."/>
        </authorList>
    </citation>
    <scope>NUCLEOTIDE SEQUENCE</scope>
</reference>
<sequence length="103" mass="11726">MGDHQGNSKCCVARGSLSPVRQVRRCQRCHRSTEVGGHSIVALSPYLGVTWALFPRYPLKPSSKHQIFARIDFHVCPILPYSTNNYKFATNIYKLKLHISCHE</sequence>
<name>A0A8D9B227_9HEMI</name>
<dbReference type="EMBL" id="HBUF01598056">
    <property type="protein sequence ID" value="CAG6775316.1"/>
    <property type="molecule type" value="Transcribed_RNA"/>
</dbReference>
<dbReference type="EMBL" id="HBUF01598051">
    <property type="protein sequence ID" value="CAG6775307.1"/>
    <property type="molecule type" value="Transcribed_RNA"/>
</dbReference>
<protein>
    <submittedName>
        <fullName evidence="1">Uncharacterized protein</fullName>
    </submittedName>
</protein>
<proteinExistence type="predicted"/>
<evidence type="ECO:0000313" key="1">
    <source>
        <dbReference type="EMBL" id="CAG6775329.1"/>
    </source>
</evidence>
<dbReference type="AlphaFoldDB" id="A0A8D9B227"/>